<dbReference type="Gene3D" id="3.40.190.10">
    <property type="entry name" value="Periplasmic binding protein-like II"/>
    <property type="match status" value="2"/>
</dbReference>
<dbReference type="PROSITE" id="PS51257">
    <property type="entry name" value="PROKAR_LIPOPROTEIN"/>
    <property type="match status" value="1"/>
</dbReference>
<dbReference type="AlphaFoldDB" id="E0I7Y4"/>
<dbReference type="EMBL" id="AEDD01000004">
    <property type="protein sequence ID" value="EFM11289.1"/>
    <property type="molecule type" value="Genomic_DNA"/>
</dbReference>
<name>E0I7Y4_9BACL</name>
<evidence type="ECO:0000256" key="2">
    <source>
        <dbReference type="SAM" id="SignalP"/>
    </source>
</evidence>
<dbReference type="eggNOG" id="COG0834">
    <property type="taxonomic scope" value="Bacteria"/>
</dbReference>
<dbReference type="Proteomes" id="UP000005387">
    <property type="component" value="Unassembled WGS sequence"/>
</dbReference>
<keyword evidence="1 2" id="KW-0732">Signal</keyword>
<evidence type="ECO:0000259" key="3">
    <source>
        <dbReference type="SMART" id="SM00062"/>
    </source>
</evidence>
<dbReference type="Pfam" id="PF00497">
    <property type="entry name" value="SBP_bac_3"/>
    <property type="match status" value="1"/>
</dbReference>
<dbReference type="PANTHER" id="PTHR35936:SF18">
    <property type="entry name" value="L-CYSTINE-BINDING PROTEIN TCYJ"/>
    <property type="match status" value="1"/>
</dbReference>
<sequence>MKRKHSLVIAALLVFTLIFTACGSESKPASGEASASADAGGAKEVKKIIIGTGTQFPGVCFIDENGKLTGFDVELVRELDKRLDGYEFEFKTMDFSNLLLSLETNKIDVIAHQMEKNPEREAKFLFNKEPYSIFLSKVAVSAKNNDVKSIEDLKGKKIQVSPTSNQAYFLKKYKEEHKDAYDLIFSSNGSNDLVQQIESGRIDATLSTDFALRFYTDADGKEALKTVGEPLIQSDVLFVLRKDSQELADQLDEAIREVKADGTLSKLSLQWLGADYTKGLAESK</sequence>
<dbReference type="InterPro" id="IPR001638">
    <property type="entry name" value="Solute-binding_3/MltF_N"/>
</dbReference>
<evidence type="ECO:0000256" key="1">
    <source>
        <dbReference type="ARBA" id="ARBA00022729"/>
    </source>
</evidence>
<dbReference type="SMART" id="SM00062">
    <property type="entry name" value="PBPb"/>
    <property type="match status" value="1"/>
</dbReference>
<gene>
    <name evidence="4" type="ORF">PaecuDRAFT_1735</name>
</gene>
<feature type="domain" description="Solute-binding protein family 3/N-terminal" evidence="3">
    <location>
        <begin position="47"/>
        <end position="275"/>
    </location>
</feature>
<dbReference type="OrthoDB" id="8613538at2"/>
<evidence type="ECO:0000313" key="5">
    <source>
        <dbReference type="Proteomes" id="UP000005387"/>
    </source>
</evidence>
<accession>E0I7Y4</accession>
<reference evidence="4 5" key="1">
    <citation type="submission" date="2010-07" db="EMBL/GenBank/DDBJ databases">
        <title>The draft genome of Paenibacillus curdlanolyticus YK9.</title>
        <authorList>
            <consortium name="US DOE Joint Genome Institute (JGI-PGF)"/>
            <person name="Lucas S."/>
            <person name="Copeland A."/>
            <person name="Lapidus A."/>
            <person name="Cheng J.-F."/>
            <person name="Bruce D."/>
            <person name="Goodwin L."/>
            <person name="Pitluck S."/>
            <person name="Land M.L."/>
            <person name="Hauser L."/>
            <person name="Chang Y.-J."/>
            <person name="Jeffries C."/>
            <person name="Anderson I.J."/>
            <person name="Johnson E."/>
            <person name="Loganathan U."/>
            <person name="Mulhopadhyay B."/>
            <person name="Kyrpides N."/>
            <person name="Woyke T.J."/>
        </authorList>
    </citation>
    <scope>NUCLEOTIDE SEQUENCE [LARGE SCALE GENOMIC DNA]</scope>
    <source>
        <strain evidence="4 5">YK9</strain>
    </source>
</reference>
<organism evidence="4 5">
    <name type="scientific">Paenibacillus curdlanolyticus YK9</name>
    <dbReference type="NCBI Taxonomy" id="717606"/>
    <lineage>
        <taxon>Bacteria</taxon>
        <taxon>Bacillati</taxon>
        <taxon>Bacillota</taxon>
        <taxon>Bacilli</taxon>
        <taxon>Bacillales</taxon>
        <taxon>Paenibacillaceae</taxon>
        <taxon>Paenibacillus</taxon>
    </lineage>
</organism>
<dbReference type="PANTHER" id="PTHR35936">
    <property type="entry name" value="MEMBRANE-BOUND LYTIC MUREIN TRANSGLYCOSYLASE F"/>
    <property type="match status" value="1"/>
</dbReference>
<dbReference type="SUPFAM" id="SSF53850">
    <property type="entry name" value="Periplasmic binding protein-like II"/>
    <property type="match status" value="1"/>
</dbReference>
<keyword evidence="5" id="KW-1185">Reference proteome</keyword>
<feature type="chain" id="PRO_5003136163" evidence="2">
    <location>
        <begin position="24"/>
        <end position="284"/>
    </location>
</feature>
<dbReference type="STRING" id="717606.PaecuDRAFT_1735"/>
<proteinExistence type="predicted"/>
<evidence type="ECO:0000313" key="4">
    <source>
        <dbReference type="EMBL" id="EFM11289.1"/>
    </source>
</evidence>
<protein>
    <submittedName>
        <fullName evidence="4">Extracellular solute-binding protein family 3</fullName>
    </submittedName>
</protein>
<dbReference type="RefSeq" id="WP_006037746.1">
    <property type="nucleotide sequence ID" value="NZ_AEDD01000004.1"/>
</dbReference>
<feature type="signal peptide" evidence="2">
    <location>
        <begin position="1"/>
        <end position="23"/>
    </location>
</feature>